<organism evidence="2 3">
    <name type="scientific">Pseudomonas segetis</name>
    <dbReference type="NCBI Taxonomy" id="298908"/>
    <lineage>
        <taxon>Bacteria</taxon>
        <taxon>Pseudomonadati</taxon>
        <taxon>Pseudomonadota</taxon>
        <taxon>Gammaproteobacteria</taxon>
        <taxon>Pseudomonadales</taxon>
        <taxon>Pseudomonadaceae</taxon>
        <taxon>Pseudomonas</taxon>
    </lineage>
</organism>
<keyword evidence="1" id="KW-0732">Signal</keyword>
<feature type="signal peptide" evidence="1">
    <location>
        <begin position="1"/>
        <end position="26"/>
    </location>
</feature>
<dbReference type="Pfam" id="PF14224">
    <property type="entry name" value="DUF4331"/>
    <property type="match status" value="1"/>
</dbReference>
<evidence type="ECO:0000313" key="2">
    <source>
        <dbReference type="EMBL" id="SNS85924.1"/>
    </source>
</evidence>
<accession>A0A239I0D7</accession>
<gene>
    <name evidence="2" type="ORF">SAMN05216255_3634</name>
</gene>
<protein>
    <recommendedName>
        <fullName evidence="4">DUF4331 domain-containing protein</fullName>
    </recommendedName>
</protein>
<evidence type="ECO:0000256" key="1">
    <source>
        <dbReference type="SAM" id="SignalP"/>
    </source>
</evidence>
<keyword evidence="3" id="KW-1185">Reference proteome</keyword>
<dbReference type="EMBL" id="FZOG01000005">
    <property type="protein sequence ID" value="SNS85924.1"/>
    <property type="molecule type" value="Genomic_DNA"/>
</dbReference>
<proteinExistence type="predicted"/>
<dbReference type="RefSeq" id="WP_089360762.1">
    <property type="nucleotide sequence ID" value="NZ_FZOG01000005.1"/>
</dbReference>
<dbReference type="InterPro" id="IPR025566">
    <property type="entry name" value="DUF4331"/>
</dbReference>
<evidence type="ECO:0008006" key="4">
    <source>
        <dbReference type="Google" id="ProtNLM"/>
    </source>
</evidence>
<dbReference type="Proteomes" id="UP000242915">
    <property type="component" value="Unassembled WGS sequence"/>
</dbReference>
<feature type="chain" id="PRO_5013212443" description="DUF4331 domain-containing protein" evidence="1">
    <location>
        <begin position="27"/>
        <end position="355"/>
    </location>
</feature>
<reference evidence="3" key="1">
    <citation type="submission" date="2017-06" db="EMBL/GenBank/DDBJ databases">
        <authorList>
            <person name="Varghese N."/>
            <person name="Submissions S."/>
        </authorList>
    </citation>
    <scope>NUCLEOTIDE SEQUENCE [LARGE SCALE GENOMIC DNA]</scope>
    <source>
        <strain evidence="3">CIP 108523</strain>
    </source>
</reference>
<name>A0A239I0D7_9PSED</name>
<sequence>MFKNLRTLNTAIALTAAIAGSNQALASHHFESTIVQKTPTLNQLDNYVFASDRPDHTVFVMDVSAVPKAGVDGTFSTKGLYNIHVANDDSYKTGHTFSFRFQGADHFTLYQSDAPNAAVGTIGTKIGEGTVGKAVELKNGIKVWTGVVKDPFYGNSTSLGLLRAQLNNGTPYDPAIWAQAKGKSIFIGRKAAAIVLDVPNSMLAKTIHAFMTTAVEKDGAWTQVQYSANPLLSHTMLFENGALKAVLNGSRPDTQKAIKPFVSARITRSVLLAKSQKDPIKYADEVTNTLVPDVLTYKTGTPAKYSASERNGRSLDDDAMSAVLSMMLGTPTDQKIANPKLHTPTFPYLIPTSVD</sequence>
<evidence type="ECO:0000313" key="3">
    <source>
        <dbReference type="Proteomes" id="UP000242915"/>
    </source>
</evidence>
<dbReference type="AlphaFoldDB" id="A0A239I0D7"/>